<keyword evidence="5 13" id="KW-0479">Metal-binding</keyword>
<feature type="transmembrane region" description="Helical" evidence="14">
    <location>
        <begin position="102"/>
        <end position="123"/>
    </location>
</feature>
<name>A0A8H7EU37_9FUNG</name>
<evidence type="ECO:0000256" key="2">
    <source>
        <dbReference type="ARBA" id="ARBA00009295"/>
    </source>
</evidence>
<feature type="domain" description="Cytochrome b5 heme-binding" evidence="15">
    <location>
        <begin position="338"/>
        <end position="415"/>
    </location>
</feature>
<dbReference type="GO" id="GO:0005789">
    <property type="term" value="C:endoplasmic reticulum membrane"/>
    <property type="evidence" value="ECO:0007669"/>
    <property type="project" value="TreeGrafter"/>
</dbReference>
<evidence type="ECO:0000256" key="6">
    <source>
        <dbReference type="ARBA" id="ARBA00022832"/>
    </source>
</evidence>
<dbReference type="EC" id="1.14.19.1" evidence="13"/>
<dbReference type="PANTHER" id="PTHR11351">
    <property type="entry name" value="ACYL-COA DESATURASE"/>
    <property type="match status" value="1"/>
</dbReference>
<dbReference type="Proteomes" id="UP000605846">
    <property type="component" value="Unassembled WGS sequence"/>
</dbReference>
<comment type="caution">
    <text evidence="16">The sequence shown here is derived from an EMBL/GenBank/DDBJ whole genome shotgun (WGS) entry which is preliminary data.</text>
</comment>
<sequence>MSTTTATLVYTRSEAQRLPRPPEPMPPLFDEPTTWQNWHDHINWTQSILLISTPILAIYGLLTTEAQTKTLLWAFLYYLITGLGITAGYHRLWAHRSYEASFLFQIVCCLAGSGAVQGSIHWWSRGHRAHHRWTDSDKDPYAATRGFFFSHMGWMLIQRPKGRIGYADTEDLRKDALVRFQHKHYPSFALFMGFLFPTLVAAYGWADPWGGFFYAGVLRLVLVHHATFCVNSLAHFIGETTYDDVRTPKDHWLTALVTMGEGYHNFHHEFPQDYRNAILFHQWDPTKWLIKSLSWIGLTYNLKTFPSNEIEKGRLQMVEKRVILEKGQLDFGRSLKELPIYTMQEYQDMVNKQNKKWILLDGLLYDVEKLDHPGGEKYIHGAIGKDAAKAFNGGVYNHSNGARNLLTSLRIGMLQGSPVHELALQQATN</sequence>
<evidence type="ECO:0000256" key="5">
    <source>
        <dbReference type="ARBA" id="ARBA00022723"/>
    </source>
</evidence>
<dbReference type="PRINTS" id="PR00075">
    <property type="entry name" value="FACDDSATRASE"/>
</dbReference>
<keyword evidence="13" id="KW-0249">Electron transport</keyword>
<dbReference type="OrthoDB" id="10260134at2759"/>
<evidence type="ECO:0000313" key="16">
    <source>
        <dbReference type="EMBL" id="KAF7732108.1"/>
    </source>
</evidence>
<dbReference type="Pfam" id="PF00487">
    <property type="entry name" value="FA_desaturase"/>
    <property type="match status" value="1"/>
</dbReference>
<evidence type="ECO:0000256" key="10">
    <source>
        <dbReference type="ARBA" id="ARBA00023098"/>
    </source>
</evidence>
<proteinExistence type="inferred from homology"/>
<keyword evidence="10 13" id="KW-0443">Lipid metabolism</keyword>
<dbReference type="Pfam" id="PF00173">
    <property type="entry name" value="Cyt-b5"/>
    <property type="match status" value="1"/>
</dbReference>
<evidence type="ECO:0000256" key="9">
    <source>
        <dbReference type="ARBA" id="ARBA00023004"/>
    </source>
</evidence>
<dbReference type="PIRSF" id="PIRSF000345">
    <property type="entry name" value="OLE1"/>
    <property type="match status" value="1"/>
</dbReference>
<evidence type="ECO:0000256" key="13">
    <source>
        <dbReference type="PIRNR" id="PIRNR000345"/>
    </source>
</evidence>
<organism evidence="16 17">
    <name type="scientific">Apophysomyces ossiformis</name>
    <dbReference type="NCBI Taxonomy" id="679940"/>
    <lineage>
        <taxon>Eukaryota</taxon>
        <taxon>Fungi</taxon>
        <taxon>Fungi incertae sedis</taxon>
        <taxon>Mucoromycota</taxon>
        <taxon>Mucoromycotina</taxon>
        <taxon>Mucoromycetes</taxon>
        <taxon>Mucorales</taxon>
        <taxon>Mucorineae</taxon>
        <taxon>Mucoraceae</taxon>
        <taxon>Apophysomyces</taxon>
    </lineage>
</organism>
<dbReference type="EMBL" id="JABAYA010000004">
    <property type="protein sequence ID" value="KAF7732108.1"/>
    <property type="molecule type" value="Genomic_DNA"/>
</dbReference>
<evidence type="ECO:0000256" key="11">
    <source>
        <dbReference type="ARBA" id="ARBA00023136"/>
    </source>
</evidence>
<feature type="transmembrane region" description="Helical" evidence="14">
    <location>
        <begin position="44"/>
        <end position="62"/>
    </location>
</feature>
<evidence type="ECO:0000256" key="7">
    <source>
        <dbReference type="ARBA" id="ARBA00022989"/>
    </source>
</evidence>
<protein>
    <recommendedName>
        <fullName evidence="13">Acyl-CoA desaturase</fullName>
        <ecNumber evidence="13">1.14.19.1</ecNumber>
    </recommendedName>
</protein>
<keyword evidence="13" id="KW-0813">Transport</keyword>
<evidence type="ECO:0000256" key="14">
    <source>
        <dbReference type="SAM" id="Phobius"/>
    </source>
</evidence>
<comment type="catalytic activity">
    <reaction evidence="13">
        <text>octadecanoyl-CoA + 2 Fe(II)-[cytochrome b5] + O2 + 2 H(+) = (9Z)-octadecenoyl-CoA + 2 Fe(III)-[cytochrome b5] + 2 H2O</text>
        <dbReference type="Rhea" id="RHEA:19721"/>
        <dbReference type="Rhea" id="RHEA-COMP:10438"/>
        <dbReference type="Rhea" id="RHEA-COMP:10439"/>
        <dbReference type="ChEBI" id="CHEBI:15377"/>
        <dbReference type="ChEBI" id="CHEBI:15378"/>
        <dbReference type="ChEBI" id="CHEBI:15379"/>
        <dbReference type="ChEBI" id="CHEBI:29033"/>
        <dbReference type="ChEBI" id="CHEBI:29034"/>
        <dbReference type="ChEBI" id="CHEBI:57387"/>
        <dbReference type="ChEBI" id="CHEBI:57394"/>
        <dbReference type="EC" id="1.14.19.1"/>
    </reaction>
</comment>
<accession>A0A8H7EU37</accession>
<evidence type="ECO:0000259" key="15">
    <source>
        <dbReference type="PROSITE" id="PS50255"/>
    </source>
</evidence>
<evidence type="ECO:0000256" key="12">
    <source>
        <dbReference type="ARBA" id="ARBA00023160"/>
    </source>
</evidence>
<dbReference type="PANTHER" id="PTHR11351:SF31">
    <property type="entry name" value="DESATURASE 1, ISOFORM A-RELATED"/>
    <property type="match status" value="1"/>
</dbReference>
<comment type="similarity">
    <text evidence="2 13">Belongs to the fatty acid desaturase type 1 family.</text>
</comment>
<dbReference type="PROSITE" id="PS00476">
    <property type="entry name" value="FATTY_ACID_DESATUR_1"/>
    <property type="match status" value="1"/>
</dbReference>
<keyword evidence="9 13" id="KW-0408">Iron</keyword>
<evidence type="ECO:0000313" key="17">
    <source>
        <dbReference type="Proteomes" id="UP000605846"/>
    </source>
</evidence>
<dbReference type="Gene3D" id="3.10.120.10">
    <property type="entry name" value="Cytochrome b5-like heme/steroid binding domain"/>
    <property type="match status" value="1"/>
</dbReference>
<keyword evidence="17" id="KW-1185">Reference proteome</keyword>
<keyword evidence="6 13" id="KW-0276">Fatty acid metabolism</keyword>
<dbReference type="InterPro" id="IPR036400">
    <property type="entry name" value="Cyt_B5-like_heme/steroid_sf"/>
</dbReference>
<keyword evidence="3 13" id="KW-0444">Lipid biosynthesis</keyword>
<comment type="cofactor">
    <cofactor evidence="13">
        <name>Fe(2+)</name>
        <dbReference type="ChEBI" id="CHEBI:29033"/>
    </cofactor>
    <text evidence="13">Expected to bind 2 Fe(2+) ions per subunit.</text>
</comment>
<reference evidence="16" key="1">
    <citation type="submission" date="2020-01" db="EMBL/GenBank/DDBJ databases">
        <title>Genome Sequencing of Three Apophysomyces-Like Fungal Strains Confirms a Novel Fungal Genus in the Mucoromycota with divergent Burkholderia-like Endosymbiotic Bacteria.</title>
        <authorList>
            <person name="Stajich J.E."/>
            <person name="Macias A.M."/>
            <person name="Carter-House D."/>
            <person name="Lovett B."/>
            <person name="Kasson L.R."/>
            <person name="Berry K."/>
            <person name="Grigoriev I."/>
            <person name="Chang Y."/>
            <person name="Spatafora J."/>
            <person name="Kasson M.T."/>
        </authorList>
    </citation>
    <scope>NUCLEOTIDE SEQUENCE</scope>
    <source>
        <strain evidence="16">NRRL A-21654</strain>
    </source>
</reference>
<evidence type="ECO:0000256" key="4">
    <source>
        <dbReference type="ARBA" id="ARBA00022692"/>
    </source>
</evidence>
<keyword evidence="4 14" id="KW-0812">Transmembrane</keyword>
<dbReference type="GO" id="GO:0005506">
    <property type="term" value="F:iron ion binding"/>
    <property type="evidence" value="ECO:0007669"/>
    <property type="project" value="TreeGrafter"/>
</dbReference>
<keyword evidence="8 13" id="KW-0560">Oxidoreductase</keyword>
<dbReference type="SMART" id="SM01117">
    <property type="entry name" value="Cyt-b5"/>
    <property type="match status" value="1"/>
</dbReference>
<dbReference type="GO" id="GO:0004768">
    <property type="term" value="F:stearoyl-CoA 9-desaturase activity"/>
    <property type="evidence" value="ECO:0007669"/>
    <property type="project" value="UniProtKB-UniRule"/>
</dbReference>
<comment type="subcellular location">
    <subcellularLocation>
        <location evidence="1">Membrane</location>
        <topology evidence="1">Multi-pass membrane protein</topology>
    </subcellularLocation>
</comment>
<keyword evidence="11 14" id="KW-0472">Membrane</keyword>
<dbReference type="AlphaFoldDB" id="A0A8H7EU37"/>
<dbReference type="SUPFAM" id="SSF55856">
    <property type="entry name" value="Cytochrome b5-like heme/steroid binding domain"/>
    <property type="match status" value="1"/>
</dbReference>
<dbReference type="InterPro" id="IPR009160">
    <property type="entry name" value="Acyl-CoA_deSatase_haem/ster-bd"/>
</dbReference>
<dbReference type="PROSITE" id="PS50255">
    <property type="entry name" value="CYTOCHROME_B5_2"/>
    <property type="match status" value="1"/>
</dbReference>
<dbReference type="InterPro" id="IPR001199">
    <property type="entry name" value="Cyt_B5-like_heme/steroid-bd"/>
</dbReference>
<dbReference type="GO" id="GO:0006636">
    <property type="term" value="P:unsaturated fatty acid biosynthetic process"/>
    <property type="evidence" value="ECO:0007669"/>
    <property type="project" value="UniProtKB-UniRule"/>
</dbReference>
<feature type="transmembrane region" description="Helical" evidence="14">
    <location>
        <begin position="71"/>
        <end position="90"/>
    </location>
</feature>
<dbReference type="InterPro" id="IPR005804">
    <property type="entry name" value="FA_desaturase_dom"/>
</dbReference>
<comment type="function">
    <text evidence="13">Stearoyl-CoA desaturase that utilizes O(2) and electrons from reduced cytochrome b5 to introduce the first double bond into saturated fatty acyl-CoA substrates.</text>
</comment>
<dbReference type="InterPro" id="IPR001522">
    <property type="entry name" value="FADS-1_CS"/>
</dbReference>
<gene>
    <name evidence="16" type="ORF">EC973_006363</name>
</gene>
<evidence type="ECO:0000256" key="8">
    <source>
        <dbReference type="ARBA" id="ARBA00023002"/>
    </source>
</evidence>
<dbReference type="InterPro" id="IPR015876">
    <property type="entry name" value="Acyl-CoA_DS"/>
</dbReference>
<keyword evidence="13" id="KW-0349">Heme</keyword>
<feature type="transmembrane region" description="Helical" evidence="14">
    <location>
        <begin position="188"/>
        <end position="206"/>
    </location>
</feature>
<evidence type="ECO:0000256" key="1">
    <source>
        <dbReference type="ARBA" id="ARBA00004141"/>
    </source>
</evidence>
<keyword evidence="12 13" id="KW-0275">Fatty acid biosynthesis</keyword>
<dbReference type="CDD" id="cd03505">
    <property type="entry name" value="Delta9-FADS-like"/>
    <property type="match status" value="1"/>
</dbReference>
<evidence type="ECO:0000256" key="3">
    <source>
        <dbReference type="ARBA" id="ARBA00022516"/>
    </source>
</evidence>
<keyword evidence="7 14" id="KW-1133">Transmembrane helix</keyword>